<dbReference type="InterPro" id="IPR014843">
    <property type="entry name" value="Him1/Fmp52"/>
</dbReference>
<dbReference type="GeneID" id="30147998"/>
<dbReference type="Gene3D" id="3.40.50.720">
    <property type="entry name" value="NAD(P)-binding Rossmann-like Domain"/>
    <property type="match status" value="1"/>
</dbReference>
<dbReference type="PANTHER" id="PTHR14097">
    <property type="entry name" value="OXIDOREDUCTASE HTATIP2"/>
    <property type="match status" value="1"/>
</dbReference>
<dbReference type="AlphaFoldDB" id="A0A1E3QHQ0"/>
<dbReference type="STRING" id="984486.A0A1E3QHQ0"/>
<evidence type="ECO:0000256" key="1">
    <source>
        <dbReference type="ARBA" id="ARBA00004450"/>
    </source>
</evidence>
<dbReference type="Pfam" id="PF08732">
    <property type="entry name" value="HIM1"/>
    <property type="match status" value="1"/>
</dbReference>
<evidence type="ECO:0000313" key="8">
    <source>
        <dbReference type="Proteomes" id="UP000094336"/>
    </source>
</evidence>
<dbReference type="RefSeq" id="XP_018982456.1">
    <property type="nucleotide sequence ID" value="XM_019130145.1"/>
</dbReference>
<accession>A0A1E3QHQ0</accession>
<reference evidence="8" key="1">
    <citation type="submission" date="2016-05" db="EMBL/GenBank/DDBJ databases">
        <title>Comparative genomics of biotechnologically important yeasts.</title>
        <authorList>
            <consortium name="DOE Joint Genome Institute"/>
            <person name="Riley R."/>
            <person name="Haridas S."/>
            <person name="Wolfe K.H."/>
            <person name="Lopes M.R."/>
            <person name="Hittinger C.T."/>
            <person name="Goker M."/>
            <person name="Salamov A."/>
            <person name="Wisecaver J."/>
            <person name="Long T.M."/>
            <person name="Aerts A.L."/>
            <person name="Barry K."/>
            <person name="Choi C."/>
            <person name="Clum A."/>
            <person name="Coughlan A.Y."/>
            <person name="Deshpande S."/>
            <person name="Douglass A.P."/>
            <person name="Hanson S.J."/>
            <person name="Klenk H.-P."/>
            <person name="Labutti K."/>
            <person name="Lapidus A."/>
            <person name="Lindquist E."/>
            <person name="Lipzen A."/>
            <person name="Meier-Kolthoff J.P."/>
            <person name="Ohm R.A."/>
            <person name="Otillar R.P."/>
            <person name="Pangilinan J."/>
            <person name="Peng Y."/>
            <person name="Rokas A."/>
            <person name="Rosa C.A."/>
            <person name="Scheuner C."/>
            <person name="Sibirny A.A."/>
            <person name="Slot J.C."/>
            <person name="Stielow J.B."/>
            <person name="Sun H."/>
            <person name="Kurtzman C.P."/>
            <person name="Blackwell M."/>
            <person name="Grigoriev I.V."/>
            <person name="Jeffries T.W."/>
        </authorList>
    </citation>
    <scope>NUCLEOTIDE SEQUENCE [LARGE SCALE GENOMIC DNA]</scope>
    <source>
        <strain evidence="8">NRRL Y-12698</strain>
    </source>
</reference>
<dbReference type="GO" id="GO:0051170">
    <property type="term" value="P:import into nucleus"/>
    <property type="evidence" value="ECO:0007669"/>
    <property type="project" value="TreeGrafter"/>
</dbReference>
<organism evidence="7 8">
    <name type="scientific">Babjeviella inositovora NRRL Y-12698</name>
    <dbReference type="NCBI Taxonomy" id="984486"/>
    <lineage>
        <taxon>Eukaryota</taxon>
        <taxon>Fungi</taxon>
        <taxon>Dikarya</taxon>
        <taxon>Ascomycota</taxon>
        <taxon>Saccharomycotina</taxon>
        <taxon>Pichiomycetes</taxon>
        <taxon>Serinales incertae sedis</taxon>
        <taxon>Babjeviella</taxon>
    </lineage>
</organism>
<gene>
    <name evidence="7" type="ORF">BABINDRAFT_163855</name>
</gene>
<protein>
    <recommendedName>
        <fullName evidence="9">NAD(P)-binding domain-containing protein</fullName>
    </recommendedName>
</protein>
<keyword evidence="5" id="KW-0496">Mitochondrion</keyword>
<keyword evidence="4" id="KW-0809">Transit peptide</keyword>
<evidence type="ECO:0008006" key="9">
    <source>
        <dbReference type="Google" id="ProtNLM"/>
    </source>
</evidence>
<keyword evidence="6" id="KW-0472">Membrane</keyword>
<keyword evidence="8" id="KW-1185">Reference proteome</keyword>
<proteinExistence type="inferred from homology"/>
<comment type="subcellular location">
    <subcellularLocation>
        <location evidence="1">Mitochondrion outer membrane</location>
        <topology evidence="1">Peripheral membrane protein</topology>
    </subcellularLocation>
</comment>
<dbReference type="PANTHER" id="PTHR14097:SF7">
    <property type="entry name" value="OXIDOREDUCTASE HTATIP2"/>
    <property type="match status" value="1"/>
</dbReference>
<dbReference type="GO" id="GO:0005741">
    <property type="term" value="C:mitochondrial outer membrane"/>
    <property type="evidence" value="ECO:0007669"/>
    <property type="project" value="UniProtKB-SubCell"/>
</dbReference>
<dbReference type="Proteomes" id="UP000094336">
    <property type="component" value="Unassembled WGS sequence"/>
</dbReference>
<evidence type="ECO:0000313" key="7">
    <source>
        <dbReference type="EMBL" id="ODQ77128.1"/>
    </source>
</evidence>
<evidence type="ECO:0000256" key="6">
    <source>
        <dbReference type="ARBA" id="ARBA00023136"/>
    </source>
</evidence>
<dbReference type="FunFam" id="3.40.50.720:FF:000366">
    <property type="entry name" value="Protein FMP52, mitochondrial"/>
    <property type="match status" value="1"/>
</dbReference>
<evidence type="ECO:0000256" key="2">
    <source>
        <dbReference type="ARBA" id="ARBA00006617"/>
    </source>
</evidence>
<dbReference type="EMBL" id="KV454443">
    <property type="protein sequence ID" value="ODQ77128.1"/>
    <property type="molecule type" value="Genomic_DNA"/>
</dbReference>
<evidence type="ECO:0000256" key="3">
    <source>
        <dbReference type="ARBA" id="ARBA00022787"/>
    </source>
</evidence>
<sequence length="236" mass="25215">MSDKSAILIGSTGLVGSAILRQLTSGATSYSTLTTVTRREVPFQSQLSSQNHVKNVVEKDNTKWAALITAAKPNVMYSALGTTKAIAGGFPQQWKIDYDLNLELATAAKDSGATTYVLISSSGASASSRFPYLRMKGELEDRVLELGFKNTVILRPGFILGEREVSQGLAINILGAVAGSVHNSFLASAMGYPVKHEEIALAAIDYALRVERGAGDPKNKGIFFVESKEIASLSKK</sequence>
<dbReference type="InterPro" id="IPR036291">
    <property type="entry name" value="NAD(P)-bd_dom_sf"/>
</dbReference>
<dbReference type="SUPFAM" id="SSF51735">
    <property type="entry name" value="NAD(P)-binding Rossmann-fold domains"/>
    <property type="match status" value="1"/>
</dbReference>
<name>A0A1E3QHQ0_9ASCO</name>
<evidence type="ECO:0000256" key="5">
    <source>
        <dbReference type="ARBA" id="ARBA00023128"/>
    </source>
</evidence>
<dbReference type="OrthoDB" id="430436at2759"/>
<keyword evidence="3" id="KW-1000">Mitochondrion outer membrane</keyword>
<evidence type="ECO:0000256" key="4">
    <source>
        <dbReference type="ARBA" id="ARBA00022946"/>
    </source>
</evidence>
<comment type="similarity">
    <text evidence="2">Belongs to the FMP52 family.</text>
</comment>